<dbReference type="EMBL" id="AOLN01000011">
    <property type="protein sequence ID" value="ELZ95263.1"/>
    <property type="molecule type" value="Genomic_DNA"/>
</dbReference>
<organism evidence="8 9">
    <name type="scientific">Haloferax mucosum ATCC BAA-1512</name>
    <dbReference type="NCBI Taxonomy" id="662479"/>
    <lineage>
        <taxon>Archaea</taxon>
        <taxon>Methanobacteriati</taxon>
        <taxon>Methanobacteriota</taxon>
        <taxon>Stenosarchaea group</taxon>
        <taxon>Halobacteria</taxon>
        <taxon>Halobacteriales</taxon>
        <taxon>Haloferacaceae</taxon>
        <taxon>Haloferax</taxon>
    </lineage>
</organism>
<sequence>MSNSRPYVLGGVLAVFALLAAFILADVLATVFFAITVAYLLIPLRRRLEARGASRWVASTVATAIAAIAVVVVLAPLFVILFLRLNDIFSLTALLPDTVSFELLGTVFEVTTDEVLAVGFGLLESLGRVAATTAPVALIKLTLFGFLVFSLLLSGDAVGRTLLALVPVGFKDAARALNTRCRETLFAIYVLQAATALGTFFIGLVVFSALGYDYVITLSTVAAVLQFIPIVGPSFLLALMAAYHAAVGDFGAAALVIVVGGFAIAWLPDILIRPRLAEETADLPGSLYFVGFVGGLLSLGPVGIIAGPLVVALLAESVALLGDELNVESNASAAGDPDSVTAATESSTSPAHADDGSSPEPSKPPEGTDQSEPTDV</sequence>
<feature type="compositionally biased region" description="Polar residues" evidence="6">
    <location>
        <begin position="341"/>
        <end position="350"/>
    </location>
</feature>
<dbReference type="STRING" id="662479.C440_09302"/>
<evidence type="ECO:0000256" key="7">
    <source>
        <dbReference type="SAM" id="Phobius"/>
    </source>
</evidence>
<feature type="transmembrane region" description="Helical" evidence="7">
    <location>
        <begin position="246"/>
        <end position="267"/>
    </location>
</feature>
<dbReference type="PATRIC" id="fig|662479.7.peg.1888"/>
<feature type="transmembrane region" description="Helical" evidence="7">
    <location>
        <begin position="216"/>
        <end position="239"/>
    </location>
</feature>
<evidence type="ECO:0000256" key="2">
    <source>
        <dbReference type="ARBA" id="ARBA00009773"/>
    </source>
</evidence>
<feature type="transmembrane region" description="Helical" evidence="7">
    <location>
        <begin position="12"/>
        <end position="44"/>
    </location>
</feature>
<dbReference type="GO" id="GO:0016020">
    <property type="term" value="C:membrane"/>
    <property type="evidence" value="ECO:0007669"/>
    <property type="project" value="UniProtKB-SubCell"/>
</dbReference>
<evidence type="ECO:0000256" key="5">
    <source>
        <dbReference type="ARBA" id="ARBA00023136"/>
    </source>
</evidence>
<feature type="transmembrane region" description="Helical" evidence="7">
    <location>
        <begin position="287"/>
        <end position="315"/>
    </location>
</feature>
<keyword evidence="4 7" id="KW-1133">Transmembrane helix</keyword>
<comment type="caution">
    <text evidence="8">The sequence shown here is derived from an EMBL/GenBank/DDBJ whole genome shotgun (WGS) entry which is preliminary data.</text>
</comment>
<proteinExistence type="inferred from homology"/>
<accession>M0IHC9</accession>
<keyword evidence="9" id="KW-1185">Reference proteome</keyword>
<dbReference type="InterPro" id="IPR002549">
    <property type="entry name" value="AI-2E-like"/>
</dbReference>
<name>M0IHC9_9EURY</name>
<evidence type="ECO:0000313" key="8">
    <source>
        <dbReference type="EMBL" id="ELZ95263.1"/>
    </source>
</evidence>
<dbReference type="PANTHER" id="PTHR21716">
    <property type="entry name" value="TRANSMEMBRANE PROTEIN"/>
    <property type="match status" value="1"/>
</dbReference>
<evidence type="ECO:0000256" key="3">
    <source>
        <dbReference type="ARBA" id="ARBA00022692"/>
    </source>
</evidence>
<dbReference type="OrthoDB" id="137390at2157"/>
<evidence type="ECO:0000256" key="4">
    <source>
        <dbReference type="ARBA" id="ARBA00022989"/>
    </source>
</evidence>
<evidence type="ECO:0000256" key="1">
    <source>
        <dbReference type="ARBA" id="ARBA00004141"/>
    </source>
</evidence>
<evidence type="ECO:0000313" key="9">
    <source>
        <dbReference type="Proteomes" id="UP000011550"/>
    </source>
</evidence>
<dbReference type="Pfam" id="PF01594">
    <property type="entry name" value="AI-2E_transport"/>
    <property type="match status" value="1"/>
</dbReference>
<dbReference type="AlphaFoldDB" id="M0IHC9"/>
<gene>
    <name evidence="8" type="ORF">C440_09302</name>
</gene>
<feature type="region of interest" description="Disordered" evidence="6">
    <location>
        <begin position="330"/>
        <end position="376"/>
    </location>
</feature>
<feature type="transmembrane region" description="Helical" evidence="7">
    <location>
        <begin position="56"/>
        <end position="83"/>
    </location>
</feature>
<keyword evidence="3 7" id="KW-0812">Transmembrane</keyword>
<reference evidence="8 9" key="1">
    <citation type="journal article" date="2014" name="PLoS Genet.">
        <title>Phylogenetically driven sequencing of extremely halophilic archaea reveals strategies for static and dynamic osmo-response.</title>
        <authorList>
            <person name="Becker E.A."/>
            <person name="Seitzer P.M."/>
            <person name="Tritt A."/>
            <person name="Larsen D."/>
            <person name="Krusor M."/>
            <person name="Yao A.I."/>
            <person name="Wu D."/>
            <person name="Madern D."/>
            <person name="Eisen J.A."/>
            <person name="Darling A.E."/>
            <person name="Facciotti M.T."/>
        </authorList>
    </citation>
    <scope>NUCLEOTIDE SEQUENCE [LARGE SCALE GENOMIC DNA]</scope>
    <source>
        <strain evidence="8 9">ATCC BAA-1512</strain>
    </source>
</reference>
<evidence type="ECO:0000256" key="6">
    <source>
        <dbReference type="SAM" id="MobiDB-lite"/>
    </source>
</evidence>
<protein>
    <submittedName>
        <fullName evidence="8">Permease</fullName>
    </submittedName>
</protein>
<comment type="similarity">
    <text evidence="2">Belongs to the autoinducer-2 exporter (AI-2E) (TC 2.A.86) family.</text>
</comment>
<feature type="transmembrane region" description="Helical" evidence="7">
    <location>
        <begin position="130"/>
        <end position="151"/>
    </location>
</feature>
<dbReference type="RefSeq" id="WP_008320117.1">
    <property type="nucleotide sequence ID" value="NZ_AOLN01000011.1"/>
</dbReference>
<comment type="subcellular location">
    <subcellularLocation>
        <location evidence="1">Membrane</location>
        <topology evidence="1">Multi-pass membrane protein</topology>
    </subcellularLocation>
</comment>
<feature type="transmembrane region" description="Helical" evidence="7">
    <location>
        <begin position="186"/>
        <end position="210"/>
    </location>
</feature>
<dbReference type="PANTHER" id="PTHR21716:SF4">
    <property type="entry name" value="TRANSMEMBRANE PROTEIN 245"/>
    <property type="match status" value="1"/>
</dbReference>
<keyword evidence="5 7" id="KW-0472">Membrane</keyword>
<dbReference type="Proteomes" id="UP000011550">
    <property type="component" value="Unassembled WGS sequence"/>
</dbReference>